<dbReference type="GO" id="GO:0051539">
    <property type="term" value="F:4 iron, 4 sulfur cluster binding"/>
    <property type="evidence" value="ECO:0007669"/>
    <property type="project" value="UniProtKB-KW"/>
</dbReference>
<dbReference type="GO" id="GO:0016020">
    <property type="term" value="C:membrane"/>
    <property type="evidence" value="ECO:0007669"/>
    <property type="project" value="TreeGrafter"/>
</dbReference>
<organism evidence="9 10">
    <name type="scientific">Klebsiella grimontii</name>
    <dbReference type="NCBI Taxonomy" id="2058152"/>
    <lineage>
        <taxon>Bacteria</taxon>
        <taxon>Pseudomonadati</taxon>
        <taxon>Pseudomonadota</taxon>
        <taxon>Gammaproteobacteria</taxon>
        <taxon>Enterobacterales</taxon>
        <taxon>Enterobacteriaceae</taxon>
        <taxon>Klebsiella/Raoultella group</taxon>
        <taxon>Klebsiella</taxon>
    </lineage>
</organism>
<proteinExistence type="predicted"/>
<dbReference type="Proteomes" id="UP000254571">
    <property type="component" value="Unassembled WGS sequence"/>
</dbReference>
<keyword evidence="7" id="KW-0411">Iron-sulfur</keyword>
<keyword evidence="4" id="KW-0479">Metal-binding</keyword>
<evidence type="ECO:0000313" key="10">
    <source>
        <dbReference type="Proteomes" id="UP000254571"/>
    </source>
</evidence>
<dbReference type="PANTHER" id="PTHR43105">
    <property type="entry name" value="RESPIRATORY NITRATE REDUCTASE"/>
    <property type="match status" value="1"/>
</dbReference>
<accession>A0A7H4P1X4</accession>
<dbReference type="PANTHER" id="PTHR43105:SF9">
    <property type="entry name" value="NADPH-FE(3+) OXIDOREDUCTASE SUBUNIT ALPHA"/>
    <property type="match status" value="1"/>
</dbReference>
<dbReference type="InterPro" id="IPR006963">
    <property type="entry name" value="Mopterin_OxRdtase_4Fe-4S_dom"/>
</dbReference>
<evidence type="ECO:0000256" key="6">
    <source>
        <dbReference type="ARBA" id="ARBA00023004"/>
    </source>
</evidence>
<evidence type="ECO:0000313" key="9">
    <source>
        <dbReference type="EMBL" id="STW06439.1"/>
    </source>
</evidence>
<evidence type="ECO:0000256" key="1">
    <source>
        <dbReference type="ARBA" id="ARBA00001942"/>
    </source>
</evidence>
<evidence type="ECO:0000256" key="7">
    <source>
        <dbReference type="ARBA" id="ARBA00023014"/>
    </source>
</evidence>
<dbReference type="AlphaFoldDB" id="A0A7H4P1X4"/>
<comment type="cofactor">
    <cofactor evidence="1">
        <name>Mo-bis(molybdopterin guanine dinucleotide)</name>
        <dbReference type="ChEBI" id="CHEBI:60539"/>
    </cofactor>
</comment>
<name>A0A7H4P1X4_9ENTR</name>
<dbReference type="EC" id="1.7.99.4" evidence="9"/>
<keyword evidence="2" id="KW-0004">4Fe-4S</keyword>
<dbReference type="GO" id="GO:0016491">
    <property type="term" value="F:oxidoreductase activity"/>
    <property type="evidence" value="ECO:0007669"/>
    <property type="project" value="UniProtKB-KW"/>
</dbReference>
<evidence type="ECO:0000259" key="8">
    <source>
        <dbReference type="PROSITE" id="PS51669"/>
    </source>
</evidence>
<dbReference type="Pfam" id="PF04879">
    <property type="entry name" value="Molybdop_Fe4S4"/>
    <property type="match status" value="1"/>
</dbReference>
<keyword evidence="3" id="KW-0500">Molybdenum</keyword>
<dbReference type="Gene3D" id="3.40.228.10">
    <property type="entry name" value="Dimethylsulfoxide Reductase, domain 2"/>
    <property type="match status" value="1"/>
</dbReference>
<evidence type="ECO:0000256" key="2">
    <source>
        <dbReference type="ARBA" id="ARBA00022485"/>
    </source>
</evidence>
<keyword evidence="5 9" id="KW-0560">Oxidoreductase</keyword>
<dbReference type="SMART" id="SM00926">
    <property type="entry name" value="Molybdop_Fe4S4"/>
    <property type="match status" value="1"/>
</dbReference>
<reference evidence="9 10" key="1">
    <citation type="submission" date="2018-06" db="EMBL/GenBank/DDBJ databases">
        <authorList>
            <consortium name="Pathogen Informatics"/>
            <person name="Doyle S."/>
        </authorList>
    </citation>
    <scope>NUCLEOTIDE SEQUENCE [LARGE SCALE GENOMIC DNA]</scope>
    <source>
        <strain evidence="9 10">NCTC9149</strain>
    </source>
</reference>
<dbReference type="SUPFAM" id="SSF53706">
    <property type="entry name" value="Formate dehydrogenase/DMSO reductase, domains 1-3"/>
    <property type="match status" value="1"/>
</dbReference>
<dbReference type="InterPro" id="IPR027467">
    <property type="entry name" value="MopterinOxRdtase_cofactor_BS"/>
</dbReference>
<evidence type="ECO:0000256" key="4">
    <source>
        <dbReference type="ARBA" id="ARBA00022723"/>
    </source>
</evidence>
<sequence>MTETRTTCPYCGVGCGVIASRAPHGQVSVRGDEQHPANFGRLCVKGAALGETVGLEGRMLFPEVDGERATWPQALAAAGSRLREIIDRHGPQAVAFYASGQLLTEDYYAANKLMKGFIGAANIDTNSRLCMSSAVTGYKRALGADVVPCSYEDVENSDLVVLVGSNAAWAHPVLYQRLAQAKRDNPQMRVVVIDPRRTATSDIADRHLALAPGSDGGLFVGLLNAIAASGAISDDFNDAQRALTIAQDWDLDKVAQFCGLPRQQIADFYREFIAAPRAITLYTMGINQSASGSDKCNAIINVHLACGKYGRPGCGPFSLTGQPNAMGGREVGGLATMLAAHMNFEPDDLRRLARFWAANVWRKRRG</sequence>
<evidence type="ECO:0000256" key="3">
    <source>
        <dbReference type="ARBA" id="ARBA00022505"/>
    </source>
</evidence>
<keyword evidence="6" id="KW-0408">Iron</keyword>
<dbReference type="PROSITE" id="PS00551">
    <property type="entry name" value="MOLYBDOPTERIN_PROK_1"/>
    <property type="match status" value="1"/>
</dbReference>
<dbReference type="EMBL" id="UGMX01000002">
    <property type="protein sequence ID" value="STW06439.1"/>
    <property type="molecule type" value="Genomic_DNA"/>
</dbReference>
<evidence type="ECO:0000256" key="5">
    <source>
        <dbReference type="ARBA" id="ARBA00023002"/>
    </source>
</evidence>
<dbReference type="Gene3D" id="3.40.50.740">
    <property type="match status" value="1"/>
</dbReference>
<dbReference type="Pfam" id="PF00384">
    <property type="entry name" value="Molybdopterin"/>
    <property type="match status" value="1"/>
</dbReference>
<dbReference type="Gene3D" id="2.20.25.90">
    <property type="entry name" value="ADC-like domains"/>
    <property type="match status" value="1"/>
</dbReference>
<feature type="domain" description="4Fe-4S Mo/W bis-MGD-type" evidence="8">
    <location>
        <begin position="1"/>
        <end position="57"/>
    </location>
</feature>
<dbReference type="GO" id="GO:0046872">
    <property type="term" value="F:metal ion binding"/>
    <property type="evidence" value="ECO:0007669"/>
    <property type="project" value="UniProtKB-KW"/>
</dbReference>
<dbReference type="PROSITE" id="PS51669">
    <property type="entry name" value="4FE4S_MOW_BIS_MGD"/>
    <property type="match status" value="1"/>
</dbReference>
<protein>
    <submittedName>
        <fullName evidence="9">Assimilatory nitrate reductase large subunit</fullName>
        <ecNumber evidence="9">1.7.99.4</ecNumber>
    </submittedName>
</protein>
<dbReference type="InterPro" id="IPR006656">
    <property type="entry name" value="Mopterin_OxRdtase"/>
</dbReference>
<gene>
    <name evidence="9" type="primary">narB_1</name>
    <name evidence="9" type="ORF">NCTC9149_02855</name>
</gene>
<dbReference type="InterPro" id="IPR050123">
    <property type="entry name" value="Prok_molybdopt-oxidoreductase"/>
</dbReference>
<comment type="caution">
    <text evidence="9">The sequence shown here is derived from an EMBL/GenBank/DDBJ whole genome shotgun (WGS) entry which is preliminary data.</text>
</comment>